<dbReference type="AlphaFoldDB" id="A0A9Q9EHS2"/>
<evidence type="ECO:0000313" key="2">
    <source>
        <dbReference type="Proteomes" id="UP001056384"/>
    </source>
</evidence>
<dbReference type="SUPFAM" id="SSF55961">
    <property type="entry name" value="Bet v1-like"/>
    <property type="match status" value="1"/>
</dbReference>
<keyword evidence="2" id="KW-1185">Reference proteome</keyword>
<protein>
    <submittedName>
        <fullName evidence="1">START-like domain superfamily protein</fullName>
    </submittedName>
</protein>
<dbReference type="CDD" id="cd07822">
    <property type="entry name" value="SRPBCC_4"/>
    <property type="match status" value="1"/>
</dbReference>
<evidence type="ECO:0000313" key="1">
    <source>
        <dbReference type="EMBL" id="USW49593.1"/>
    </source>
</evidence>
<reference evidence="1" key="1">
    <citation type="submission" date="2022-06" db="EMBL/GenBank/DDBJ databases">
        <title>Complete genome sequences of two strains of the flax pathogen Septoria linicola.</title>
        <authorList>
            <person name="Lapalu N."/>
            <person name="Simon A."/>
            <person name="Demenou B."/>
            <person name="Paumier D."/>
            <person name="Guillot M.-P."/>
            <person name="Gout L."/>
            <person name="Valade R."/>
        </authorList>
    </citation>
    <scope>NUCLEOTIDE SEQUENCE</scope>
    <source>
        <strain evidence="1">SE15195</strain>
    </source>
</reference>
<dbReference type="Proteomes" id="UP001056384">
    <property type="component" value="Chromosome 2"/>
</dbReference>
<name>A0A9Q9EHS2_9PEZI</name>
<gene>
    <name evidence="1" type="ORF">Slin15195_G029120</name>
</gene>
<accession>A0A9Q9EHS2</accession>
<dbReference type="OrthoDB" id="509124at2759"/>
<dbReference type="EMBL" id="CP099419">
    <property type="protein sequence ID" value="USW49593.1"/>
    <property type="molecule type" value="Genomic_DNA"/>
</dbReference>
<proteinExistence type="predicted"/>
<dbReference type="InterPro" id="IPR023393">
    <property type="entry name" value="START-like_dom_sf"/>
</dbReference>
<sequence length="217" mass="24601">MSSSTWPPASGLTTIVVPRKDAVLHIASSTTIAAPASFVLETVLHIENYKSWNQFVPSARILKQDLVEGRDASDFSHMHKGSIMNFDVVMDSKKPDKTTETNLLVTDISTPDTPSDYLSHELLQDPSFTADLSKVYRVSWTTHGGFVARGLRSERFHEIIVKSDHECEVRTWEVMGGLLAYTVKWMFQSTLQTKFELWNSDLKQWCEKKYAARQEAT</sequence>
<organism evidence="1 2">
    <name type="scientific">Septoria linicola</name>
    <dbReference type="NCBI Taxonomy" id="215465"/>
    <lineage>
        <taxon>Eukaryota</taxon>
        <taxon>Fungi</taxon>
        <taxon>Dikarya</taxon>
        <taxon>Ascomycota</taxon>
        <taxon>Pezizomycotina</taxon>
        <taxon>Dothideomycetes</taxon>
        <taxon>Dothideomycetidae</taxon>
        <taxon>Mycosphaerellales</taxon>
        <taxon>Mycosphaerellaceae</taxon>
        <taxon>Septoria</taxon>
    </lineage>
</organism>
<dbReference type="Gene3D" id="3.30.530.20">
    <property type="match status" value="1"/>
</dbReference>